<dbReference type="Proteomes" id="UP000663831">
    <property type="component" value="Unassembled WGS sequence"/>
</dbReference>
<sequence length="241" mass="26013">MLRIFKVDDIDQNTRYSRRNKIFAHYDTSFPPYIFKFYASSPIHLTRDESANAPPPSPGPVAIDGPTTPSVAVVDGVMDSSTPSAPTPNGTRSAPVKPSTPTPNVNIYLLELKHRLTSLTSLVFSSAFDDDDPDSLRVLRMCARTLAEHINNLMVAPDGSTASGPRAVRPEETVLCFGGLSVGIQKYRGLVVDELGRLRKGIRVGSCEAEDKEGGGVVVGLIFVDEAAINGAMEMASRFTM</sequence>
<feature type="region of interest" description="Disordered" evidence="1">
    <location>
        <begin position="48"/>
        <end position="100"/>
    </location>
</feature>
<proteinExistence type="predicted"/>
<accession>A0A8H3GLE4</accession>
<feature type="compositionally biased region" description="Polar residues" evidence="1">
    <location>
        <begin position="79"/>
        <end position="92"/>
    </location>
</feature>
<dbReference type="EMBL" id="CAJMWV010002336">
    <property type="protein sequence ID" value="CAE6460213.1"/>
    <property type="molecule type" value="Genomic_DNA"/>
</dbReference>
<evidence type="ECO:0000256" key="1">
    <source>
        <dbReference type="SAM" id="MobiDB-lite"/>
    </source>
</evidence>
<comment type="caution">
    <text evidence="2">The sequence shown here is derived from an EMBL/GenBank/DDBJ whole genome shotgun (WGS) entry which is preliminary data.</text>
</comment>
<dbReference type="AlphaFoldDB" id="A0A8H3GLE4"/>
<reference evidence="2" key="1">
    <citation type="submission" date="2021-01" db="EMBL/GenBank/DDBJ databases">
        <authorList>
            <person name="Kaushik A."/>
        </authorList>
    </citation>
    <scope>NUCLEOTIDE SEQUENCE</scope>
    <source>
        <strain evidence="2">AG3-1AP</strain>
    </source>
</reference>
<organism evidence="2 3">
    <name type="scientific">Rhizoctonia solani</name>
    <dbReference type="NCBI Taxonomy" id="456999"/>
    <lineage>
        <taxon>Eukaryota</taxon>
        <taxon>Fungi</taxon>
        <taxon>Dikarya</taxon>
        <taxon>Basidiomycota</taxon>
        <taxon>Agaricomycotina</taxon>
        <taxon>Agaricomycetes</taxon>
        <taxon>Cantharellales</taxon>
        <taxon>Ceratobasidiaceae</taxon>
        <taxon>Rhizoctonia</taxon>
    </lineage>
</organism>
<gene>
    <name evidence="2" type="ORF">RDB_LOCUS75541</name>
</gene>
<name>A0A8H3GLE4_9AGAM</name>
<dbReference type="Gene3D" id="3.30.420.40">
    <property type="match status" value="1"/>
</dbReference>
<evidence type="ECO:0000313" key="2">
    <source>
        <dbReference type="EMBL" id="CAE6460213.1"/>
    </source>
</evidence>
<evidence type="ECO:0000313" key="3">
    <source>
        <dbReference type="Proteomes" id="UP000663831"/>
    </source>
</evidence>
<protein>
    <submittedName>
        <fullName evidence="2">Uncharacterized protein</fullName>
    </submittedName>
</protein>